<name>A0ABS6XRB5_9SPHN</name>
<dbReference type="InterPro" id="IPR050109">
    <property type="entry name" value="HTH-type_TetR-like_transc_reg"/>
</dbReference>
<proteinExistence type="predicted"/>
<evidence type="ECO:0000313" key="5">
    <source>
        <dbReference type="EMBL" id="MBW4331951.1"/>
    </source>
</evidence>
<dbReference type="PROSITE" id="PS50977">
    <property type="entry name" value="HTH_TETR_2"/>
    <property type="match status" value="1"/>
</dbReference>
<feature type="DNA-binding region" description="H-T-H motif" evidence="2">
    <location>
        <begin position="44"/>
        <end position="63"/>
    </location>
</feature>
<dbReference type="RefSeq" id="WP_219239074.1">
    <property type="nucleotide sequence ID" value="NZ_JAHWZX010000015.1"/>
</dbReference>
<evidence type="ECO:0000256" key="2">
    <source>
        <dbReference type="PROSITE-ProRule" id="PRU00335"/>
    </source>
</evidence>
<dbReference type="Pfam" id="PF14246">
    <property type="entry name" value="TetR_C_7"/>
    <property type="match status" value="1"/>
</dbReference>
<accession>A0ABS6XRB5</accession>
<comment type="caution">
    <text evidence="5">The sequence shown here is derived from an EMBL/GenBank/DDBJ whole genome shotgun (WGS) entry which is preliminary data.</text>
</comment>
<feature type="region of interest" description="Disordered" evidence="3">
    <location>
        <begin position="1"/>
        <end position="21"/>
    </location>
</feature>
<evidence type="ECO:0000313" key="6">
    <source>
        <dbReference type="Proteomes" id="UP001197214"/>
    </source>
</evidence>
<dbReference type="PANTHER" id="PTHR30055">
    <property type="entry name" value="HTH-TYPE TRANSCRIPTIONAL REGULATOR RUTR"/>
    <property type="match status" value="1"/>
</dbReference>
<evidence type="ECO:0000259" key="4">
    <source>
        <dbReference type="PROSITE" id="PS50977"/>
    </source>
</evidence>
<keyword evidence="1 2" id="KW-0238">DNA-binding</keyword>
<dbReference type="PANTHER" id="PTHR30055:SF226">
    <property type="entry name" value="HTH-TYPE TRANSCRIPTIONAL REGULATOR PKSA"/>
    <property type="match status" value="1"/>
</dbReference>
<evidence type="ECO:0000256" key="1">
    <source>
        <dbReference type="ARBA" id="ARBA00023125"/>
    </source>
</evidence>
<keyword evidence="6" id="KW-1185">Reference proteome</keyword>
<feature type="domain" description="HTH tetR-type" evidence="4">
    <location>
        <begin position="21"/>
        <end position="81"/>
    </location>
</feature>
<dbReference type="Proteomes" id="UP001197214">
    <property type="component" value="Unassembled WGS sequence"/>
</dbReference>
<dbReference type="InterPro" id="IPR001647">
    <property type="entry name" value="HTH_TetR"/>
</dbReference>
<sequence>MTDPATAKGRRARGPSPAKTAATRRALLDAALHTFLEYGFADTRMSDVAKRAGLAKGTIYRHFDDKTALFGEVLRTIMAGAAAGSALPRPRAEEHTGDFLRRAVLPMLAQLQASGMIAVPRLVAAEGPRFPELAAVYRRVAIEPVLRIIRVYARRAERRGELRSEGLSQMPILLAAPVVVATLWNGLFASDGQLEVTAVFSAWIDLVFGNSTAR</sequence>
<dbReference type="Pfam" id="PF00440">
    <property type="entry name" value="TetR_N"/>
    <property type="match status" value="1"/>
</dbReference>
<protein>
    <submittedName>
        <fullName evidence="5">TetR/AcrR family transcriptional regulator</fullName>
    </submittedName>
</protein>
<gene>
    <name evidence="5" type="ORF">KY084_13850</name>
</gene>
<reference evidence="5 6" key="1">
    <citation type="submission" date="2021-07" db="EMBL/GenBank/DDBJ databases">
        <title>Stakelama flava sp. nov., a novel endophytic bacterium isolated from branch of Kandelia candel.</title>
        <authorList>
            <person name="Tuo L."/>
        </authorList>
    </citation>
    <scope>NUCLEOTIDE SEQUENCE [LARGE SCALE GENOMIC DNA]</scope>
    <source>
        <strain evidence="5 6">CBK3Z-3</strain>
    </source>
</reference>
<evidence type="ECO:0000256" key="3">
    <source>
        <dbReference type="SAM" id="MobiDB-lite"/>
    </source>
</evidence>
<dbReference type="InterPro" id="IPR039536">
    <property type="entry name" value="TetR_C_Proteobacteria"/>
</dbReference>
<dbReference type="EMBL" id="JAHWZX010000015">
    <property type="protein sequence ID" value="MBW4331951.1"/>
    <property type="molecule type" value="Genomic_DNA"/>
</dbReference>
<organism evidence="5 6">
    <name type="scientific">Stakelama flava</name>
    <dbReference type="NCBI Taxonomy" id="2860338"/>
    <lineage>
        <taxon>Bacteria</taxon>
        <taxon>Pseudomonadati</taxon>
        <taxon>Pseudomonadota</taxon>
        <taxon>Alphaproteobacteria</taxon>
        <taxon>Sphingomonadales</taxon>
        <taxon>Sphingomonadaceae</taxon>
        <taxon>Stakelama</taxon>
    </lineage>
</organism>